<name>G9XJ04_DESHA</name>
<evidence type="ECO:0000313" key="3">
    <source>
        <dbReference type="Proteomes" id="UP000004416"/>
    </source>
</evidence>
<keyword evidence="1" id="KW-0812">Transmembrane</keyword>
<protein>
    <submittedName>
        <fullName evidence="2">Uncharacterized protein</fullName>
    </submittedName>
</protein>
<feature type="transmembrane region" description="Helical" evidence="1">
    <location>
        <begin position="26"/>
        <end position="44"/>
    </location>
</feature>
<reference evidence="2 3" key="1">
    <citation type="submission" date="2011-08" db="EMBL/GenBank/DDBJ databases">
        <authorList>
            <person name="Weinstock G."/>
            <person name="Sodergren E."/>
            <person name="Clifton S."/>
            <person name="Fulton L."/>
            <person name="Fulton B."/>
            <person name="Courtney L."/>
            <person name="Fronick C."/>
            <person name="Harrison M."/>
            <person name="Strong C."/>
            <person name="Farmer C."/>
            <person name="Delahaunty K."/>
            <person name="Markovic C."/>
            <person name="Hall O."/>
            <person name="Minx P."/>
            <person name="Tomlinson C."/>
            <person name="Mitreva M."/>
            <person name="Hou S."/>
            <person name="Chen J."/>
            <person name="Wollam A."/>
            <person name="Pepin K.H."/>
            <person name="Johnson M."/>
            <person name="Bhonagiri V."/>
            <person name="Zhang X."/>
            <person name="Suruliraj S."/>
            <person name="Warren W."/>
            <person name="Chinwalla A."/>
            <person name="Mardis E.R."/>
            <person name="Wilson R.K."/>
        </authorList>
    </citation>
    <scope>NUCLEOTIDE SEQUENCE [LARGE SCALE GENOMIC DNA]</scope>
    <source>
        <strain evidence="2 3">DP7</strain>
    </source>
</reference>
<evidence type="ECO:0000313" key="2">
    <source>
        <dbReference type="EMBL" id="EHL08288.1"/>
    </source>
</evidence>
<dbReference type="PATRIC" id="fig|537010.4.peg.860"/>
<proteinExistence type="predicted"/>
<dbReference type="AlphaFoldDB" id="G9XJ04"/>
<sequence length="117" mass="12871">MQSAGYAAPPGEVQLNILNTVRNWNLFLNILLGWPLFLLGLYQIQLLQEGLLKVEVFCSVFLLAALSLGTALLWLIKMPLIIETGEVLLVFSSVFLAVVTFIDRRAADGGFTSEKSS</sequence>
<dbReference type="EMBL" id="AFZX01000022">
    <property type="protein sequence ID" value="EHL08288.1"/>
    <property type="molecule type" value="Genomic_DNA"/>
</dbReference>
<comment type="caution">
    <text evidence="2">The sequence shown here is derived from an EMBL/GenBank/DDBJ whole genome shotgun (WGS) entry which is preliminary data.</text>
</comment>
<feature type="transmembrane region" description="Helical" evidence="1">
    <location>
        <begin position="56"/>
        <end position="76"/>
    </location>
</feature>
<accession>G9XJ04</accession>
<dbReference type="HOGENOM" id="CLU_2080985_0_0_9"/>
<keyword evidence="1" id="KW-0472">Membrane</keyword>
<feature type="transmembrane region" description="Helical" evidence="1">
    <location>
        <begin position="82"/>
        <end position="102"/>
    </location>
</feature>
<gene>
    <name evidence="2" type="ORF">HMPREF0322_00930</name>
</gene>
<evidence type="ECO:0000256" key="1">
    <source>
        <dbReference type="SAM" id="Phobius"/>
    </source>
</evidence>
<organism evidence="2 3">
    <name type="scientific">Desulfitobacterium hafniense DP7</name>
    <dbReference type="NCBI Taxonomy" id="537010"/>
    <lineage>
        <taxon>Bacteria</taxon>
        <taxon>Bacillati</taxon>
        <taxon>Bacillota</taxon>
        <taxon>Clostridia</taxon>
        <taxon>Eubacteriales</taxon>
        <taxon>Desulfitobacteriaceae</taxon>
        <taxon>Desulfitobacterium</taxon>
    </lineage>
</organism>
<dbReference type="Proteomes" id="UP000004416">
    <property type="component" value="Unassembled WGS sequence"/>
</dbReference>
<keyword evidence="1" id="KW-1133">Transmembrane helix</keyword>